<evidence type="ECO:0000256" key="1">
    <source>
        <dbReference type="ARBA" id="ARBA00022737"/>
    </source>
</evidence>
<dbReference type="InterPro" id="IPR046848">
    <property type="entry name" value="E_motif"/>
</dbReference>
<dbReference type="FunFam" id="1.25.40.10:FF:000073">
    <property type="entry name" value="Pentatricopeptide repeat-containing protein chloroplastic"/>
    <property type="match status" value="2"/>
</dbReference>
<feature type="repeat" description="PPR" evidence="2">
    <location>
        <begin position="151"/>
        <end position="185"/>
    </location>
</feature>
<evidence type="ECO:0000259" key="4">
    <source>
        <dbReference type="Pfam" id="PF14432"/>
    </source>
</evidence>
<dbReference type="GO" id="GO:0008270">
    <property type="term" value="F:zinc ion binding"/>
    <property type="evidence" value="ECO:0007669"/>
    <property type="project" value="InterPro"/>
</dbReference>
<dbReference type="Pfam" id="PF20430">
    <property type="entry name" value="Eplus_motif"/>
    <property type="match status" value="1"/>
</dbReference>
<dbReference type="RefSeq" id="XP_010908658.1">
    <property type="nucleotide sequence ID" value="XM_010910356.3"/>
</dbReference>
<dbReference type="AlphaFoldDB" id="A0A6I9QHR8"/>
<dbReference type="FunFam" id="1.25.40.10:FF:002102">
    <property type="entry name" value="Pentatricopeptide repeat-containing protein103"/>
    <property type="match status" value="1"/>
</dbReference>
<feature type="domain" description="DYW" evidence="4">
    <location>
        <begin position="807"/>
        <end position="899"/>
    </location>
</feature>
<feature type="repeat" description="PPR" evidence="2">
    <location>
        <begin position="590"/>
        <end position="624"/>
    </location>
</feature>
<feature type="repeat" description="PPR" evidence="2">
    <location>
        <begin position="353"/>
        <end position="387"/>
    </location>
</feature>
<name>A0A6I9QHR8_ELAGV</name>
<dbReference type="InterPro" id="IPR046960">
    <property type="entry name" value="PPR_At4g14850-like_plant"/>
</dbReference>
<dbReference type="GO" id="GO:0009451">
    <property type="term" value="P:RNA modification"/>
    <property type="evidence" value="ECO:0007669"/>
    <property type="project" value="InterPro"/>
</dbReference>
<evidence type="ECO:0000256" key="3">
    <source>
        <dbReference type="SAM" id="MobiDB-lite"/>
    </source>
</evidence>
<dbReference type="InterPro" id="IPR002885">
    <property type="entry name" value="PPR_rpt"/>
</dbReference>
<gene>
    <name evidence="6" type="primary">LOC105034986</name>
</gene>
<feature type="region of interest" description="Disordered" evidence="3">
    <location>
        <begin position="22"/>
        <end position="42"/>
    </location>
</feature>
<dbReference type="PANTHER" id="PTHR47926">
    <property type="entry name" value="PENTATRICOPEPTIDE REPEAT-CONTAINING PROTEIN"/>
    <property type="match status" value="1"/>
</dbReference>
<dbReference type="NCBIfam" id="TIGR00756">
    <property type="entry name" value="PPR"/>
    <property type="match status" value="7"/>
</dbReference>
<feature type="repeat" description="PPR" evidence="2">
    <location>
        <begin position="487"/>
        <end position="521"/>
    </location>
</feature>
<dbReference type="Pfam" id="PF14432">
    <property type="entry name" value="DYW_deaminase"/>
    <property type="match status" value="1"/>
</dbReference>
<protein>
    <submittedName>
        <fullName evidence="6">Pentatricopeptide repeat-containing protein At5g03800</fullName>
    </submittedName>
</protein>
<dbReference type="InterPro" id="IPR011990">
    <property type="entry name" value="TPR-like_helical_dom_sf"/>
</dbReference>
<dbReference type="Gene3D" id="1.25.40.10">
    <property type="entry name" value="Tetratricopeptide repeat domain"/>
    <property type="match status" value="5"/>
</dbReference>
<dbReference type="Pfam" id="PF01535">
    <property type="entry name" value="PPR"/>
    <property type="match status" value="6"/>
</dbReference>
<feature type="compositionally biased region" description="Polar residues" evidence="3">
    <location>
        <begin position="28"/>
        <end position="42"/>
    </location>
</feature>
<evidence type="ECO:0000313" key="5">
    <source>
        <dbReference type="Proteomes" id="UP000504607"/>
    </source>
</evidence>
<dbReference type="InterPro" id="IPR046849">
    <property type="entry name" value="E2_motif"/>
</dbReference>
<dbReference type="FunFam" id="1.25.40.10:FF:000679">
    <property type="entry name" value="Pentatricopeptide repeat-containing protein At5g03800"/>
    <property type="match status" value="1"/>
</dbReference>
<dbReference type="KEGG" id="egu:105034986"/>
<dbReference type="Pfam" id="PF20431">
    <property type="entry name" value="E_motif"/>
    <property type="match status" value="1"/>
</dbReference>
<dbReference type="GeneID" id="105034986"/>
<dbReference type="InterPro" id="IPR032867">
    <property type="entry name" value="DYW_dom"/>
</dbReference>
<dbReference type="PANTHER" id="PTHR47926:SF512">
    <property type="entry name" value="REPEAT (PPR) SUPERFAMILY PROTEIN, PUTATIVE-RELATED"/>
    <property type="match status" value="1"/>
</dbReference>
<proteinExistence type="predicted"/>
<evidence type="ECO:0000313" key="6">
    <source>
        <dbReference type="RefSeq" id="XP_010908658.1"/>
    </source>
</evidence>
<dbReference type="InParanoid" id="A0A6I9QHR8"/>
<keyword evidence="1" id="KW-0677">Repeat</keyword>
<dbReference type="GO" id="GO:0003723">
    <property type="term" value="F:RNA binding"/>
    <property type="evidence" value="ECO:0007669"/>
    <property type="project" value="InterPro"/>
</dbReference>
<dbReference type="Pfam" id="PF13041">
    <property type="entry name" value="PPR_2"/>
    <property type="match status" value="3"/>
</dbReference>
<dbReference type="FunCoup" id="A0A6I9QHR8">
    <property type="interactions" value="2299"/>
</dbReference>
<dbReference type="PROSITE" id="PS51375">
    <property type="entry name" value="PPR"/>
    <property type="match status" value="5"/>
</dbReference>
<keyword evidence="5" id="KW-1185">Reference proteome</keyword>
<sequence>MATAISNPFIPFTALPPFARRKRPFQPRHSSQTSFPLHSTSLSPFIQPNKTPNLSLSSLPLLPPPLGNTQNPELDLFHDDRRLRHLLRHLLRLAADYRDLALGKAVHAVVVKVGDRADDDTPLANALISMYLKLGRLADARKAFECLPCPDVASFTALVSGYAKCGCEAEAVDLFCRMRLSGIDPNQFSFVAILTDCIRQANSQLGAQVHALAVKTYHCSCVHVSNALVGMYVKCGRVDAAVQLFGDMPERDVSSWNTVILGMIEDCRYHEAFELFHDMQINGYHGDHFTLSTLLSASAESFAYAEGEAIHAYALKTGLELELSVGNALIGLYSKFGGVEDVVDVFQGMPVRDVISWTGMLSGFMEFGLVESAVEVFDQMPERNCISYSALLAGFCKNGEGYQGLKLFQQILEDRMEISDITLTSAINACAMVSDRKQSEQIHAFMVKVGCESNDWIEAALIDMCSKCGRMEDAQKMFGTSVHNRTFSMSWTSLICAHAKNGQPDEAISLFHVMLKRDGMVHMDEFMLATVLGVCGTLGFGVLGKQIHGFVAKSGMSSDLAVENAIFSMYAKCGNLVDAITFFDQMPRHDVVSWNALITAHLLHRQGDSALDVWANMADLGVKPDSITFYLIFSACKYTSSNSVSTCQRLFCSMGSAYDIEPTSEHYAAMVDVLGFWGSFNEAKRLIKSMPFKADASIWRALLDNCRLRSNLSLGRQAVQHLLALEPQDPSTYILVSNLYSASGRWHCSDKVRDEMRGKGFCKHPARSWTIHQNAVHSFFARDRSHPQNKDIYSGLDILILECMKAGYQPDTSFVLHEVEEYQKKHFLFYHSAKLAVMYGILMTGPGQPVRIVKNIRLCGDCHAFMNYVSTVTGREISVRDATGFHNFKRGKCSCGDYW</sequence>
<organism evidence="5 6">
    <name type="scientific">Elaeis guineensis var. tenera</name>
    <name type="common">Oil palm</name>
    <dbReference type="NCBI Taxonomy" id="51953"/>
    <lineage>
        <taxon>Eukaryota</taxon>
        <taxon>Viridiplantae</taxon>
        <taxon>Streptophyta</taxon>
        <taxon>Embryophyta</taxon>
        <taxon>Tracheophyta</taxon>
        <taxon>Spermatophyta</taxon>
        <taxon>Magnoliopsida</taxon>
        <taxon>Liliopsida</taxon>
        <taxon>Arecaceae</taxon>
        <taxon>Arecoideae</taxon>
        <taxon>Cocoseae</taxon>
        <taxon>Elaeidinae</taxon>
        <taxon>Elaeis</taxon>
    </lineage>
</organism>
<dbReference type="Proteomes" id="UP000504607">
    <property type="component" value="Unplaced"/>
</dbReference>
<evidence type="ECO:0000256" key="2">
    <source>
        <dbReference type="PROSITE-ProRule" id="PRU00708"/>
    </source>
</evidence>
<accession>A0A6I9QHR8</accession>
<reference evidence="6" key="1">
    <citation type="submission" date="2025-08" db="UniProtKB">
        <authorList>
            <consortium name="RefSeq"/>
        </authorList>
    </citation>
    <scope>IDENTIFICATION</scope>
</reference>
<feature type="repeat" description="PPR" evidence="2">
    <location>
        <begin position="252"/>
        <end position="286"/>
    </location>
</feature>
<dbReference type="OrthoDB" id="745501at2759"/>